<keyword evidence="2 5" id="KW-0812">Transmembrane</keyword>
<dbReference type="InterPro" id="IPR028082">
    <property type="entry name" value="Peripla_BP_I"/>
</dbReference>
<feature type="domain" description="Receptor ligand binding region" evidence="7">
    <location>
        <begin position="128"/>
        <end position="442"/>
    </location>
</feature>
<dbReference type="Pfam" id="PF01094">
    <property type="entry name" value="ANF_receptor"/>
    <property type="match status" value="1"/>
</dbReference>
<evidence type="ECO:0000256" key="4">
    <source>
        <dbReference type="ARBA" id="ARBA00023136"/>
    </source>
</evidence>
<feature type="transmembrane region" description="Helical" evidence="5">
    <location>
        <begin position="502"/>
        <end position="525"/>
    </location>
</feature>
<gene>
    <name evidence="8" type="ORF">BV898_01407</name>
</gene>
<dbReference type="Gene3D" id="3.40.50.2300">
    <property type="match status" value="2"/>
</dbReference>
<accession>A0A1W0XBD2</accession>
<dbReference type="AlphaFoldDB" id="A0A1W0XBD2"/>
<organism evidence="8 9">
    <name type="scientific">Hypsibius exemplaris</name>
    <name type="common">Freshwater tardigrade</name>
    <dbReference type="NCBI Taxonomy" id="2072580"/>
    <lineage>
        <taxon>Eukaryota</taxon>
        <taxon>Metazoa</taxon>
        <taxon>Ecdysozoa</taxon>
        <taxon>Tardigrada</taxon>
        <taxon>Eutardigrada</taxon>
        <taxon>Parachela</taxon>
        <taxon>Hypsibioidea</taxon>
        <taxon>Hypsibiidae</taxon>
        <taxon>Hypsibius</taxon>
    </lineage>
</organism>
<evidence type="ECO:0000256" key="5">
    <source>
        <dbReference type="SAM" id="Phobius"/>
    </source>
</evidence>
<evidence type="ECO:0000256" key="2">
    <source>
        <dbReference type="ARBA" id="ARBA00022692"/>
    </source>
</evidence>
<feature type="signal peptide" evidence="6">
    <location>
        <begin position="1"/>
        <end position="20"/>
    </location>
</feature>
<evidence type="ECO:0000313" key="8">
    <source>
        <dbReference type="EMBL" id="OQV24817.1"/>
    </source>
</evidence>
<comment type="subcellular location">
    <subcellularLocation>
        <location evidence="1">Membrane</location>
    </subcellularLocation>
</comment>
<protein>
    <recommendedName>
        <fullName evidence="7">Receptor ligand binding region domain-containing protein</fullName>
    </recommendedName>
</protein>
<evidence type="ECO:0000256" key="1">
    <source>
        <dbReference type="ARBA" id="ARBA00004370"/>
    </source>
</evidence>
<dbReference type="EMBL" id="MTYJ01000005">
    <property type="protein sequence ID" value="OQV24817.1"/>
    <property type="molecule type" value="Genomic_DNA"/>
</dbReference>
<evidence type="ECO:0000256" key="3">
    <source>
        <dbReference type="ARBA" id="ARBA00022989"/>
    </source>
</evidence>
<sequence length="577" mass="64222">MLYYSAVVWELLLLPELCDASSSLGALDIEIISPASMTVKQFGGLPFVGPAFNLAVTDVRRQFPKLNVTQKFIVGFNESLSDGECGENDVLLTEYYYRRRLDTLHGRQRRWTLFIYSGCGVGLTSNLQIATGLNKVVIISGVSSPYVTEKAAFPTILTTVLSPISPASYATVVKLVQFYGWTTVIVVTEIGGVNTGYEIGGRAVYSLLRAAIPPIDATFVPVSLTGNVATSVLVALLEQFRATSRIMFLSADSLPANKLLIQARLQGMTDGSYVYLITSALTLPYDGSRLRNVSNEYHFKEARHSYSSCLMVALGIDHQFVQGLAVADSNPYVNIWKATSQSEYNYTYPANKRPTLHVASAYAAVTIVAQVGTFAFPKATILGYYIHQLHERFKVADQLRRQEPPFDFDDGALLARQFFNRTFQTNVGNLTLNHVGQRIPQTLVGYYDPDKDVFVPYLVYEPTSDSSTFESLQQSRWLNGPWPVPSEPLCGFSGLRCKTSNMLIMIITGIAVGGIATCLCIYCVIQRFFYYQRLHQLWWNLDPNLLMQMEQWRRQQAKSALGRFGAILCVGSVRALD</sequence>
<keyword evidence="9" id="KW-1185">Reference proteome</keyword>
<feature type="chain" id="PRO_5013162015" description="Receptor ligand binding region domain-containing protein" evidence="6">
    <location>
        <begin position="21"/>
        <end position="577"/>
    </location>
</feature>
<dbReference type="InterPro" id="IPR001828">
    <property type="entry name" value="ANF_lig-bd_rcpt"/>
</dbReference>
<dbReference type="Proteomes" id="UP000192578">
    <property type="component" value="Unassembled WGS sequence"/>
</dbReference>
<reference evidence="9" key="1">
    <citation type="submission" date="2017-01" db="EMBL/GenBank/DDBJ databases">
        <title>Comparative genomics of anhydrobiosis in the tardigrade Hypsibius dujardini.</title>
        <authorList>
            <person name="Yoshida Y."/>
            <person name="Koutsovoulos G."/>
            <person name="Laetsch D."/>
            <person name="Stevens L."/>
            <person name="Kumar S."/>
            <person name="Horikawa D."/>
            <person name="Ishino K."/>
            <person name="Komine S."/>
            <person name="Tomita M."/>
            <person name="Blaxter M."/>
            <person name="Arakawa K."/>
        </authorList>
    </citation>
    <scope>NUCLEOTIDE SEQUENCE [LARGE SCALE GENOMIC DNA]</scope>
    <source>
        <strain evidence="9">Z151</strain>
    </source>
</reference>
<keyword evidence="6" id="KW-0732">Signal</keyword>
<dbReference type="GO" id="GO:0016020">
    <property type="term" value="C:membrane"/>
    <property type="evidence" value="ECO:0007669"/>
    <property type="project" value="UniProtKB-SubCell"/>
</dbReference>
<keyword evidence="4 5" id="KW-0472">Membrane</keyword>
<comment type="caution">
    <text evidence="8">The sequence shown here is derived from an EMBL/GenBank/DDBJ whole genome shotgun (WGS) entry which is preliminary data.</text>
</comment>
<name>A0A1W0XBD2_HYPEX</name>
<evidence type="ECO:0000256" key="6">
    <source>
        <dbReference type="SAM" id="SignalP"/>
    </source>
</evidence>
<evidence type="ECO:0000313" key="9">
    <source>
        <dbReference type="Proteomes" id="UP000192578"/>
    </source>
</evidence>
<proteinExistence type="predicted"/>
<keyword evidence="3 5" id="KW-1133">Transmembrane helix</keyword>
<evidence type="ECO:0000259" key="7">
    <source>
        <dbReference type="Pfam" id="PF01094"/>
    </source>
</evidence>
<dbReference type="SUPFAM" id="SSF53822">
    <property type="entry name" value="Periplasmic binding protein-like I"/>
    <property type="match status" value="1"/>
</dbReference>